<dbReference type="CDD" id="cd18024">
    <property type="entry name" value="DEXHc_Mtr4-like"/>
    <property type="match status" value="1"/>
</dbReference>
<evidence type="ECO:0000313" key="11">
    <source>
        <dbReference type="WBParaSite" id="MBELARI_LOCUS5966"/>
    </source>
</evidence>
<dbReference type="AlphaFoldDB" id="A0AAF3FGE7"/>
<dbReference type="Proteomes" id="UP000887575">
    <property type="component" value="Unassembled WGS sequence"/>
</dbReference>
<feature type="region of interest" description="Disordered" evidence="7">
    <location>
        <begin position="1"/>
        <end position="71"/>
    </location>
</feature>
<dbReference type="Gene3D" id="2.40.30.300">
    <property type="match status" value="1"/>
</dbReference>
<keyword evidence="10" id="KW-1185">Reference proteome</keyword>
<dbReference type="Pfam" id="PF00270">
    <property type="entry name" value="DEAD"/>
    <property type="match status" value="1"/>
</dbReference>
<feature type="compositionally biased region" description="Basic and acidic residues" evidence="7">
    <location>
        <begin position="15"/>
        <end position="50"/>
    </location>
</feature>
<dbReference type="InterPro" id="IPR014001">
    <property type="entry name" value="Helicase_ATP-bd"/>
</dbReference>
<dbReference type="FunFam" id="3.40.50.300:FF:000083">
    <property type="entry name" value="ATP-dependent RNA helicase DOB1"/>
    <property type="match status" value="1"/>
</dbReference>
<evidence type="ECO:0000256" key="2">
    <source>
        <dbReference type="ARBA" id="ARBA00022741"/>
    </source>
</evidence>
<feature type="domain" description="Helicase C-terminal" evidence="9">
    <location>
        <begin position="445"/>
        <end position="649"/>
    </location>
</feature>
<dbReference type="GO" id="GO:0005634">
    <property type="term" value="C:nucleus"/>
    <property type="evidence" value="ECO:0007669"/>
    <property type="project" value="UniProtKB-SubCell"/>
</dbReference>
<dbReference type="GO" id="GO:0000460">
    <property type="term" value="P:maturation of 5.8S rRNA"/>
    <property type="evidence" value="ECO:0007669"/>
    <property type="project" value="TreeGrafter"/>
</dbReference>
<dbReference type="InterPro" id="IPR027417">
    <property type="entry name" value="P-loop_NTPase"/>
</dbReference>
<dbReference type="InterPro" id="IPR025696">
    <property type="entry name" value="Beta-barrel_MTR4"/>
</dbReference>
<evidence type="ECO:0000256" key="4">
    <source>
        <dbReference type="ARBA" id="ARBA00022806"/>
    </source>
</evidence>
<dbReference type="SMART" id="SM00490">
    <property type="entry name" value="HELICc"/>
    <property type="match status" value="1"/>
</dbReference>
<dbReference type="SUPFAM" id="SSF52540">
    <property type="entry name" value="P-loop containing nucleoside triphosphate hydrolases"/>
    <property type="match status" value="1"/>
</dbReference>
<evidence type="ECO:0000256" key="1">
    <source>
        <dbReference type="ARBA" id="ARBA00004123"/>
    </source>
</evidence>
<dbReference type="InterPro" id="IPR016438">
    <property type="entry name" value="SKI2-like"/>
</dbReference>
<evidence type="ECO:0000259" key="9">
    <source>
        <dbReference type="PROSITE" id="PS51194"/>
    </source>
</evidence>
<dbReference type="PROSITE" id="PS51194">
    <property type="entry name" value="HELICASE_CTER"/>
    <property type="match status" value="1"/>
</dbReference>
<evidence type="ECO:0000256" key="5">
    <source>
        <dbReference type="ARBA" id="ARBA00022840"/>
    </source>
</evidence>
<evidence type="ECO:0000256" key="7">
    <source>
        <dbReference type="SAM" id="MobiDB-lite"/>
    </source>
</evidence>
<sequence length="1111" mass="126463">MDTDDLFNSLDETPDEHAARSSSTKRDRPHGNDDEEKPEKLSRIADKTKNSGDQSLASLDDGPKPTPNEQLTDLLQDGLDERHLNASAKVDLDELFDSLDQTPDEHATRNPMQNLESQKFGVTRNYADELLASLDDGPQVVPDDQNLNLLQNDIYDERSTNHQSYQQSIQVHLIETQNENCFHEVAVPPNIRYEPLRMMNVEPAKTYPFQLDAFQKEAIQCIENNQSVLVSAHTSAGKTVVALYAIAQSLREKQRVIYTSPIKALSNQKFRELEEEFKDVGLMTGDVTLNPDASCLVMTTEILRSMLYKGSEVAREVGWVVFDEIHYMRDKERGVVWEEAIIMLQHNINCVFLSATIPNARQFAEWIAFLKHKPVHVVYTDYRPTPLMHLIYPAGGEGLYEVVNTKGEFREDRFQAAMACIESTGDKGKPERGKKGGVKAGAESNVNKIVRSLRERDLVPCIVFSFSRKECEAYALALKDMDFNDATEKHAINEIYKNARDLLSDEDKKLPQIGQMLPLLLRGIGVHHSGLLPLIKEIVEILFGEGLLKVLFATETFSMGLNMPARTVVFTSGRKFDGKDFRWLTSGEYIQMSGRAGRRGLDKQGHVIMMIDQQMTTESARQIIKGATDPLNSQFRLTYNMVLNLLRVEGVNPEFMLERSFYQFQNNANIPILLQKFETATRELEGMHVEKESLIGGFFELENSINKLKEECRATVMQAKHIVPYLHAGRLMHIKARGHDFGWGPMINFHRKINPEDKSQMIFVIEVFLCISPESLTYIDNVSMLRPPTPGEKGCWEVLPMTIDCIHNMSAVRVQLPKELKHELEKTTVEKIVRECEKRFCGELPNLDPIRDMKIDDPKLKSNLEKLKTLDSRYDSHELRCRKDFDELCAQWKAKDAKRTEVNNCRKELKKAKDLLQSEELGHRKRVLRRLQYCDQGDIVLDKGRVACEISASDELLLTEMMFAGVFASLTAEEIASLLSCFVFQEKAPVPKMAENLSGCLRQIQEHARRIAKVSNECKIEVDEDLYVDSFKPGLMEVVHEWALGKSFKDVVEKTDVFEGSIIRCLRRLEEATREVTAAAQNMGNLELAEKFALARSLIKRDIVFAASLYL</sequence>
<dbReference type="PANTHER" id="PTHR12131:SF7">
    <property type="entry name" value="EXOSOME RNA HELICASE MTR4"/>
    <property type="match status" value="1"/>
</dbReference>
<dbReference type="GO" id="GO:0003724">
    <property type="term" value="F:RNA helicase activity"/>
    <property type="evidence" value="ECO:0007669"/>
    <property type="project" value="InterPro"/>
</dbReference>
<dbReference type="InterPro" id="IPR011545">
    <property type="entry name" value="DEAD/DEAH_box_helicase_dom"/>
</dbReference>
<dbReference type="SMART" id="SM01142">
    <property type="entry name" value="DSHCT"/>
    <property type="match status" value="1"/>
</dbReference>
<dbReference type="Gene3D" id="1.10.3380.30">
    <property type="match status" value="2"/>
</dbReference>
<dbReference type="CDD" id="cd18795">
    <property type="entry name" value="SF2_C_Ski2"/>
    <property type="match status" value="1"/>
</dbReference>
<dbReference type="PROSITE" id="PS51192">
    <property type="entry name" value="HELICASE_ATP_BIND_1"/>
    <property type="match status" value="1"/>
</dbReference>
<dbReference type="SMART" id="SM00487">
    <property type="entry name" value="DEXDc"/>
    <property type="match status" value="1"/>
</dbReference>
<dbReference type="GO" id="GO:0003723">
    <property type="term" value="F:RNA binding"/>
    <property type="evidence" value="ECO:0007669"/>
    <property type="project" value="InterPro"/>
</dbReference>
<evidence type="ECO:0000313" key="10">
    <source>
        <dbReference type="Proteomes" id="UP000887575"/>
    </source>
</evidence>
<dbReference type="Gene3D" id="3.40.50.300">
    <property type="entry name" value="P-loop containing nucleotide triphosphate hydrolases"/>
    <property type="match status" value="2"/>
</dbReference>
<dbReference type="FunFam" id="1.10.3380.30:FF:000003">
    <property type="entry name" value="ATP dependent RNA helicase (Dob1)"/>
    <property type="match status" value="1"/>
</dbReference>
<dbReference type="InterPro" id="IPR012961">
    <property type="entry name" value="Ski2/MTR4_C"/>
</dbReference>
<dbReference type="PANTHER" id="PTHR12131">
    <property type="entry name" value="ATP-DEPENDENT RNA AND DNA HELICASE"/>
    <property type="match status" value="1"/>
</dbReference>
<keyword evidence="3" id="KW-0378">Hydrolase</keyword>
<keyword evidence="6" id="KW-0539">Nucleus</keyword>
<dbReference type="Pfam" id="PF00271">
    <property type="entry name" value="Helicase_C"/>
    <property type="match status" value="1"/>
</dbReference>
<dbReference type="PIRSF" id="PIRSF005198">
    <property type="entry name" value="Antiviral_helicase_SKI2"/>
    <property type="match status" value="1"/>
</dbReference>
<dbReference type="Pfam" id="PF13234">
    <property type="entry name" value="MTR4_beta-barrel"/>
    <property type="match status" value="1"/>
</dbReference>
<keyword evidence="5" id="KW-0067">ATP-binding</keyword>
<dbReference type="FunFam" id="3.40.50.300:FF:000141">
    <property type="entry name" value="ATP-dependent RNA helicase DOB1"/>
    <property type="match status" value="1"/>
</dbReference>
<evidence type="ECO:0000256" key="3">
    <source>
        <dbReference type="ARBA" id="ARBA00022801"/>
    </source>
</evidence>
<evidence type="ECO:0000259" key="8">
    <source>
        <dbReference type="PROSITE" id="PS51192"/>
    </source>
</evidence>
<keyword evidence="2" id="KW-0547">Nucleotide-binding</keyword>
<keyword evidence="4" id="KW-0347">Helicase</keyword>
<comment type="subcellular location">
    <subcellularLocation>
        <location evidence="1">Nucleus</location>
    </subcellularLocation>
</comment>
<evidence type="ECO:0000256" key="6">
    <source>
        <dbReference type="ARBA" id="ARBA00023242"/>
    </source>
</evidence>
<protein>
    <recommendedName>
        <fullName evidence="12">Superkiller viralicidic activity 2-like 2</fullName>
    </recommendedName>
</protein>
<reference evidence="11" key="1">
    <citation type="submission" date="2024-02" db="UniProtKB">
        <authorList>
            <consortium name="WormBaseParasite"/>
        </authorList>
    </citation>
    <scope>IDENTIFICATION</scope>
</reference>
<dbReference type="GO" id="GO:0016787">
    <property type="term" value="F:hydrolase activity"/>
    <property type="evidence" value="ECO:0007669"/>
    <property type="project" value="UniProtKB-KW"/>
</dbReference>
<dbReference type="InterPro" id="IPR048392">
    <property type="entry name" value="MTR4-like_stalk"/>
</dbReference>
<dbReference type="WBParaSite" id="MBELARI_LOCUS5966">
    <property type="protein sequence ID" value="MBELARI_LOCUS5966"/>
    <property type="gene ID" value="MBELARI_LOCUS5966"/>
</dbReference>
<accession>A0AAF3FGE7</accession>
<organism evidence="10 11">
    <name type="scientific">Mesorhabditis belari</name>
    <dbReference type="NCBI Taxonomy" id="2138241"/>
    <lineage>
        <taxon>Eukaryota</taxon>
        <taxon>Metazoa</taxon>
        <taxon>Ecdysozoa</taxon>
        <taxon>Nematoda</taxon>
        <taxon>Chromadorea</taxon>
        <taxon>Rhabditida</taxon>
        <taxon>Rhabditina</taxon>
        <taxon>Rhabditomorpha</taxon>
        <taxon>Rhabditoidea</taxon>
        <taxon>Rhabditidae</taxon>
        <taxon>Mesorhabditinae</taxon>
        <taxon>Mesorhabditis</taxon>
    </lineage>
</organism>
<dbReference type="InterPro" id="IPR001650">
    <property type="entry name" value="Helicase_C-like"/>
</dbReference>
<proteinExistence type="predicted"/>
<feature type="domain" description="Helicase ATP-binding" evidence="8">
    <location>
        <begin position="219"/>
        <end position="375"/>
    </location>
</feature>
<dbReference type="Pfam" id="PF08148">
    <property type="entry name" value="DSHCT"/>
    <property type="match status" value="1"/>
</dbReference>
<dbReference type="InterPro" id="IPR050699">
    <property type="entry name" value="RNA-DNA_Helicase"/>
</dbReference>
<dbReference type="GO" id="GO:0005524">
    <property type="term" value="F:ATP binding"/>
    <property type="evidence" value="ECO:0007669"/>
    <property type="project" value="UniProtKB-KW"/>
</dbReference>
<evidence type="ECO:0008006" key="12">
    <source>
        <dbReference type="Google" id="ProtNLM"/>
    </source>
</evidence>
<dbReference type="Pfam" id="PF21408">
    <property type="entry name" value="MTR4-like_stalk"/>
    <property type="match status" value="1"/>
</dbReference>
<dbReference type="GO" id="GO:0006401">
    <property type="term" value="P:RNA catabolic process"/>
    <property type="evidence" value="ECO:0007669"/>
    <property type="project" value="InterPro"/>
</dbReference>
<name>A0AAF3FGE7_9BILA</name>